<accession>A0A1R0GTE4</accession>
<gene>
    <name evidence="1" type="ORF">AYI68_g5738</name>
</gene>
<dbReference type="AlphaFoldDB" id="A0A1R0GTE4"/>
<organism evidence="1 2">
    <name type="scientific">Smittium mucronatum</name>
    <dbReference type="NCBI Taxonomy" id="133383"/>
    <lineage>
        <taxon>Eukaryota</taxon>
        <taxon>Fungi</taxon>
        <taxon>Fungi incertae sedis</taxon>
        <taxon>Zoopagomycota</taxon>
        <taxon>Kickxellomycotina</taxon>
        <taxon>Harpellomycetes</taxon>
        <taxon>Harpellales</taxon>
        <taxon>Legeriomycetaceae</taxon>
        <taxon>Smittium</taxon>
    </lineage>
</organism>
<evidence type="ECO:0000313" key="1">
    <source>
        <dbReference type="EMBL" id="OLY80170.1"/>
    </source>
</evidence>
<sequence length="97" mass="10921">MSGSSKNWQPFIEFGLSKSSSETSRKNPFWKRQPQWSFLNKSPQNEILEDQVQTSQNAHSPQVLALTPLQDQEIAHRSPTPINNIISIDTVITGTIS</sequence>
<reference evidence="1 2" key="1">
    <citation type="journal article" date="2016" name="Mol. Biol. Evol.">
        <title>Genome-Wide Survey of Gut Fungi (Harpellales) Reveals the First Horizontally Transferred Ubiquitin Gene from a Mosquito Host.</title>
        <authorList>
            <person name="Wang Y."/>
            <person name="White M.M."/>
            <person name="Kvist S."/>
            <person name="Moncalvo J.M."/>
        </authorList>
    </citation>
    <scope>NUCLEOTIDE SEQUENCE [LARGE SCALE GENOMIC DNA]</scope>
    <source>
        <strain evidence="1 2">ALG-7-W6</strain>
    </source>
</reference>
<name>A0A1R0GTE4_9FUNG</name>
<evidence type="ECO:0000313" key="2">
    <source>
        <dbReference type="Proteomes" id="UP000187455"/>
    </source>
</evidence>
<keyword evidence="2" id="KW-1185">Reference proteome</keyword>
<dbReference type="Proteomes" id="UP000187455">
    <property type="component" value="Unassembled WGS sequence"/>
</dbReference>
<proteinExistence type="predicted"/>
<protein>
    <submittedName>
        <fullName evidence="1">Uncharacterized protein</fullName>
    </submittedName>
</protein>
<comment type="caution">
    <text evidence="1">The sequence shown here is derived from an EMBL/GenBank/DDBJ whole genome shotgun (WGS) entry which is preliminary data.</text>
</comment>
<dbReference type="EMBL" id="LSSL01003703">
    <property type="protein sequence ID" value="OLY80170.1"/>
    <property type="molecule type" value="Genomic_DNA"/>
</dbReference>